<evidence type="ECO:0000313" key="3">
    <source>
        <dbReference type="EMBL" id="KAF2247700.1"/>
    </source>
</evidence>
<dbReference type="GeneID" id="54575808"/>
<dbReference type="Gene3D" id="1.20.58.340">
    <property type="entry name" value="Magnesium transport protein CorA, transmembrane region"/>
    <property type="match status" value="1"/>
</dbReference>
<name>A0A6A6IDQ9_9PLEO</name>
<organism evidence="3 4">
    <name type="scientific">Trematosphaeria pertusa</name>
    <dbReference type="NCBI Taxonomy" id="390896"/>
    <lineage>
        <taxon>Eukaryota</taxon>
        <taxon>Fungi</taxon>
        <taxon>Dikarya</taxon>
        <taxon>Ascomycota</taxon>
        <taxon>Pezizomycotina</taxon>
        <taxon>Dothideomycetes</taxon>
        <taxon>Pleosporomycetidae</taxon>
        <taxon>Pleosporales</taxon>
        <taxon>Massarineae</taxon>
        <taxon>Trematosphaeriaceae</taxon>
        <taxon>Trematosphaeria</taxon>
    </lineage>
</organism>
<feature type="transmembrane region" description="Helical" evidence="2">
    <location>
        <begin position="277"/>
        <end position="298"/>
    </location>
</feature>
<accession>A0A6A6IDQ9</accession>
<keyword evidence="2" id="KW-0472">Membrane</keyword>
<sequence>MEKRGKGIIVRMEGNNERLVNSASMIAINKDCTQTCVILRVYDRGGMEFFVDRINELKSCVWHPCVMATLQIERRLTKIKEQLQDHKHHLEAMERTAGLYKAHRLDPEYRRGQGMMQPWNSKYFETLGSELTSVKSDVLYQQYKCSRFLDMLGFLDHVAAQLDDCPEFRMKSRFMRSTISGYEERSRYLSARAEATMQTYFSLMSQRDNQLNLELANLSRDDNKRMQEMAAASYRHSSDMRAITLITLFFLPATFVATFFSTTFFDFNKDQRIASTYIWIYWVVTVVLTAAVLGGWVYHSDGFRKKAPKEEDDQEGIMSGREDAEPSPQGK</sequence>
<dbReference type="EMBL" id="ML987197">
    <property type="protein sequence ID" value="KAF2247700.1"/>
    <property type="molecule type" value="Genomic_DNA"/>
</dbReference>
<dbReference type="OrthoDB" id="2830640at2759"/>
<feature type="region of interest" description="Disordered" evidence="1">
    <location>
        <begin position="305"/>
        <end position="331"/>
    </location>
</feature>
<dbReference type="AlphaFoldDB" id="A0A6A6IDQ9"/>
<dbReference type="Proteomes" id="UP000800094">
    <property type="component" value="Unassembled WGS sequence"/>
</dbReference>
<gene>
    <name evidence="3" type="ORF">BU26DRAFT_352188</name>
</gene>
<evidence type="ECO:0000313" key="4">
    <source>
        <dbReference type="Proteomes" id="UP000800094"/>
    </source>
</evidence>
<evidence type="ECO:0000256" key="2">
    <source>
        <dbReference type="SAM" id="Phobius"/>
    </source>
</evidence>
<reference evidence="3" key="1">
    <citation type="journal article" date="2020" name="Stud. Mycol.">
        <title>101 Dothideomycetes genomes: a test case for predicting lifestyles and emergence of pathogens.</title>
        <authorList>
            <person name="Haridas S."/>
            <person name="Albert R."/>
            <person name="Binder M."/>
            <person name="Bloem J."/>
            <person name="Labutti K."/>
            <person name="Salamov A."/>
            <person name="Andreopoulos B."/>
            <person name="Baker S."/>
            <person name="Barry K."/>
            <person name="Bills G."/>
            <person name="Bluhm B."/>
            <person name="Cannon C."/>
            <person name="Castanera R."/>
            <person name="Culley D."/>
            <person name="Daum C."/>
            <person name="Ezra D."/>
            <person name="Gonzalez J."/>
            <person name="Henrissat B."/>
            <person name="Kuo A."/>
            <person name="Liang C."/>
            <person name="Lipzen A."/>
            <person name="Lutzoni F."/>
            <person name="Magnuson J."/>
            <person name="Mondo S."/>
            <person name="Nolan M."/>
            <person name="Ohm R."/>
            <person name="Pangilinan J."/>
            <person name="Park H.-J."/>
            <person name="Ramirez L."/>
            <person name="Alfaro M."/>
            <person name="Sun H."/>
            <person name="Tritt A."/>
            <person name="Yoshinaga Y."/>
            <person name="Zwiers L.-H."/>
            <person name="Turgeon B."/>
            <person name="Goodwin S."/>
            <person name="Spatafora J."/>
            <person name="Crous P."/>
            <person name="Grigoriev I."/>
        </authorList>
    </citation>
    <scope>NUCLEOTIDE SEQUENCE</scope>
    <source>
        <strain evidence="3">CBS 122368</strain>
    </source>
</reference>
<dbReference type="RefSeq" id="XP_033682704.1">
    <property type="nucleotide sequence ID" value="XM_033822478.1"/>
</dbReference>
<feature type="transmembrane region" description="Helical" evidence="2">
    <location>
        <begin position="242"/>
        <end position="265"/>
    </location>
</feature>
<keyword evidence="2" id="KW-0812">Transmembrane</keyword>
<proteinExistence type="predicted"/>
<evidence type="ECO:0000256" key="1">
    <source>
        <dbReference type="SAM" id="MobiDB-lite"/>
    </source>
</evidence>
<protein>
    <recommendedName>
        <fullName evidence="5">Cora-domain-containing protein</fullName>
    </recommendedName>
</protein>
<keyword evidence="2" id="KW-1133">Transmembrane helix</keyword>
<keyword evidence="4" id="KW-1185">Reference proteome</keyword>
<evidence type="ECO:0008006" key="5">
    <source>
        <dbReference type="Google" id="ProtNLM"/>
    </source>
</evidence>